<keyword evidence="5" id="KW-1185">Reference proteome</keyword>
<proteinExistence type="predicted"/>
<accession>B4D2V6</accession>
<dbReference type="InterPro" id="IPR039420">
    <property type="entry name" value="WalR-like"/>
</dbReference>
<dbReference type="InParanoid" id="B4D2V6"/>
<dbReference type="GO" id="GO:0006355">
    <property type="term" value="P:regulation of DNA-templated transcription"/>
    <property type="evidence" value="ECO:0007669"/>
    <property type="project" value="InterPro"/>
</dbReference>
<evidence type="ECO:0000256" key="2">
    <source>
        <dbReference type="PROSITE-ProRule" id="PRU00169"/>
    </source>
</evidence>
<organism evidence="4 5">
    <name type="scientific">Chthoniobacter flavus Ellin428</name>
    <dbReference type="NCBI Taxonomy" id="497964"/>
    <lineage>
        <taxon>Bacteria</taxon>
        <taxon>Pseudomonadati</taxon>
        <taxon>Verrucomicrobiota</taxon>
        <taxon>Spartobacteria</taxon>
        <taxon>Chthoniobacterales</taxon>
        <taxon>Chthoniobacteraceae</taxon>
        <taxon>Chthoniobacter</taxon>
    </lineage>
</organism>
<dbReference type="SMART" id="SM00448">
    <property type="entry name" value="REC"/>
    <property type="match status" value="1"/>
</dbReference>
<name>B4D2V6_9BACT</name>
<dbReference type="InterPro" id="IPR001789">
    <property type="entry name" value="Sig_transdc_resp-reg_receiver"/>
</dbReference>
<dbReference type="Gene3D" id="3.40.50.2300">
    <property type="match status" value="1"/>
</dbReference>
<sequence>MMRDGMGRLIDSEPGLTCCGGAKSAEEAISEIARCKPDLVITDITLPKRSGLELIKDITTMYPEVAVFVYSMHDENFYAERSLRAGARGYLMKEAGSEKMLEAIRQVLAGEVFVSASMASKILKSFSAPPARGSNSPVQTLTDREFDVFQLIGQGKSTKEIGANCISATRRWLSIAVISKTSSG</sequence>
<keyword evidence="2" id="KW-0597">Phosphoprotein</keyword>
<dbReference type="PANTHER" id="PTHR43214">
    <property type="entry name" value="TWO-COMPONENT RESPONSE REGULATOR"/>
    <property type="match status" value="1"/>
</dbReference>
<feature type="modified residue" description="4-aspartylphosphate" evidence="2">
    <location>
        <position position="43"/>
    </location>
</feature>
<evidence type="ECO:0000256" key="1">
    <source>
        <dbReference type="ARBA" id="ARBA00023125"/>
    </source>
</evidence>
<dbReference type="GO" id="GO:0003677">
    <property type="term" value="F:DNA binding"/>
    <property type="evidence" value="ECO:0007669"/>
    <property type="project" value="UniProtKB-KW"/>
</dbReference>
<evidence type="ECO:0000313" key="4">
    <source>
        <dbReference type="EMBL" id="EDY19067.1"/>
    </source>
</evidence>
<dbReference type="InterPro" id="IPR016032">
    <property type="entry name" value="Sig_transdc_resp-reg_C-effctor"/>
</dbReference>
<dbReference type="AlphaFoldDB" id="B4D2V6"/>
<evidence type="ECO:0000259" key="3">
    <source>
        <dbReference type="PROSITE" id="PS50110"/>
    </source>
</evidence>
<dbReference type="SUPFAM" id="SSF52172">
    <property type="entry name" value="CheY-like"/>
    <property type="match status" value="1"/>
</dbReference>
<protein>
    <submittedName>
        <fullName evidence="4">Response regulator receiver protein</fullName>
    </submittedName>
</protein>
<dbReference type="InterPro" id="IPR011006">
    <property type="entry name" value="CheY-like_superfamily"/>
</dbReference>
<evidence type="ECO:0000313" key="5">
    <source>
        <dbReference type="Proteomes" id="UP000005824"/>
    </source>
</evidence>
<dbReference type="eggNOG" id="COG2197">
    <property type="taxonomic scope" value="Bacteria"/>
</dbReference>
<dbReference type="InterPro" id="IPR058245">
    <property type="entry name" value="NreC/VraR/RcsB-like_REC"/>
</dbReference>
<dbReference type="CDD" id="cd17535">
    <property type="entry name" value="REC_NarL-like"/>
    <property type="match status" value="1"/>
</dbReference>
<gene>
    <name evidence="4" type="ORF">CfE428DRAFT_3244</name>
</gene>
<feature type="domain" description="Response regulatory" evidence="3">
    <location>
        <begin position="1"/>
        <end position="108"/>
    </location>
</feature>
<dbReference type="GO" id="GO:0000160">
    <property type="term" value="P:phosphorelay signal transduction system"/>
    <property type="evidence" value="ECO:0007669"/>
    <property type="project" value="InterPro"/>
</dbReference>
<comment type="caution">
    <text evidence="4">The sequence shown here is derived from an EMBL/GenBank/DDBJ whole genome shotgun (WGS) entry which is preliminary data.</text>
</comment>
<reference evidence="4 5" key="1">
    <citation type="journal article" date="2011" name="J. Bacteriol.">
        <title>Genome sequence of Chthoniobacter flavus Ellin428, an aerobic heterotrophic soil bacterium.</title>
        <authorList>
            <person name="Kant R."/>
            <person name="van Passel M.W."/>
            <person name="Palva A."/>
            <person name="Lucas S."/>
            <person name="Lapidus A."/>
            <person name="Glavina Del Rio T."/>
            <person name="Dalin E."/>
            <person name="Tice H."/>
            <person name="Bruce D."/>
            <person name="Goodwin L."/>
            <person name="Pitluck S."/>
            <person name="Larimer F.W."/>
            <person name="Land M.L."/>
            <person name="Hauser L."/>
            <person name="Sangwan P."/>
            <person name="de Vos W.M."/>
            <person name="Janssen P.H."/>
            <person name="Smidt H."/>
        </authorList>
    </citation>
    <scope>NUCLEOTIDE SEQUENCE [LARGE SCALE GENOMIC DNA]</scope>
    <source>
        <strain evidence="4 5">Ellin428</strain>
    </source>
</reference>
<dbReference type="Pfam" id="PF00072">
    <property type="entry name" value="Response_reg"/>
    <property type="match status" value="1"/>
</dbReference>
<keyword evidence="1" id="KW-0238">DNA-binding</keyword>
<dbReference type="Proteomes" id="UP000005824">
    <property type="component" value="Unassembled WGS sequence"/>
</dbReference>
<dbReference type="FunCoup" id="B4D2V6">
    <property type="interactions" value="147"/>
</dbReference>
<dbReference type="SUPFAM" id="SSF46894">
    <property type="entry name" value="C-terminal effector domain of the bipartite response regulators"/>
    <property type="match status" value="1"/>
</dbReference>
<dbReference type="PROSITE" id="PS50110">
    <property type="entry name" value="RESPONSE_REGULATORY"/>
    <property type="match status" value="1"/>
</dbReference>
<dbReference type="EMBL" id="ABVL01000009">
    <property type="protein sequence ID" value="EDY19067.1"/>
    <property type="molecule type" value="Genomic_DNA"/>
</dbReference>
<dbReference type="STRING" id="497964.CfE428DRAFT_3244"/>